<protein>
    <submittedName>
        <fullName evidence="1">DUF2840 domain-containing protein</fullName>
    </submittedName>
</protein>
<sequence length="178" mass="20671">MSADEPRRRHHHVSSPYPQPAALTRVELTHVELTWVEKKIEHWIRFGRRAEIQILDHQRSISSFAPGSIFAFVRWASNDFGTIVSRLDIVRAISPGERYQTLPFVRPGGEILLRIDGWPKVERVLQAIDRIEALGIDPVDVTPEHWRHVHNRLAAGHEPRAYTLEQHRVVLLRRRTTP</sequence>
<proteinExistence type="predicted"/>
<reference evidence="1 2" key="1">
    <citation type="submission" date="2024-02" db="EMBL/GenBank/DDBJ databases">
        <title>Expansion and revision of Xanthobacter and proposal of Roseixanthobacter gen. nov.</title>
        <authorList>
            <person name="Soltysiak M.P.M."/>
            <person name="Jalihal A."/>
            <person name="Ory A."/>
            <person name="Chrisophersen C."/>
            <person name="Lee A.D."/>
            <person name="Boulton J."/>
            <person name="Springer M."/>
        </authorList>
    </citation>
    <scope>NUCLEOTIDE SEQUENCE [LARGE SCALE GENOMIC DNA]</scope>
    <source>
        <strain evidence="1 2">23A</strain>
    </source>
</reference>
<comment type="caution">
    <text evidence="1">The sequence shown here is derived from an EMBL/GenBank/DDBJ whole genome shotgun (WGS) entry which is preliminary data.</text>
</comment>
<accession>A0ABW6ZZS7</accession>
<evidence type="ECO:0000313" key="1">
    <source>
        <dbReference type="EMBL" id="MFG1374248.1"/>
    </source>
</evidence>
<dbReference type="EMBL" id="JBAFVH010000011">
    <property type="protein sequence ID" value="MFG1374248.1"/>
    <property type="molecule type" value="Genomic_DNA"/>
</dbReference>
<organism evidence="1 2">
    <name type="scientific">Xanthobacter oligotrophicus</name>
    <dbReference type="NCBI Taxonomy" id="2607286"/>
    <lineage>
        <taxon>Bacteria</taxon>
        <taxon>Pseudomonadati</taxon>
        <taxon>Pseudomonadota</taxon>
        <taxon>Alphaproteobacteria</taxon>
        <taxon>Hyphomicrobiales</taxon>
        <taxon>Xanthobacteraceae</taxon>
        <taxon>Xanthobacter</taxon>
    </lineage>
</organism>
<dbReference type="Pfam" id="PF11000">
    <property type="entry name" value="DUF2840"/>
    <property type="match status" value="1"/>
</dbReference>
<keyword evidence="2" id="KW-1185">Reference proteome</keyword>
<dbReference type="InterPro" id="IPR021263">
    <property type="entry name" value="DUF2840"/>
</dbReference>
<name>A0ABW6ZZS7_9HYPH</name>
<dbReference type="RefSeq" id="WP_393993905.1">
    <property type="nucleotide sequence ID" value="NZ_JBAFVH010000011.1"/>
</dbReference>
<gene>
    <name evidence="1" type="ORF">V5F32_18875</name>
</gene>
<dbReference type="Proteomes" id="UP001604002">
    <property type="component" value="Unassembled WGS sequence"/>
</dbReference>
<evidence type="ECO:0000313" key="2">
    <source>
        <dbReference type="Proteomes" id="UP001604002"/>
    </source>
</evidence>